<organism evidence="1 2">
    <name type="scientific">Kitasatospora atroaurantiaca</name>
    <dbReference type="NCBI Taxonomy" id="285545"/>
    <lineage>
        <taxon>Bacteria</taxon>
        <taxon>Bacillati</taxon>
        <taxon>Actinomycetota</taxon>
        <taxon>Actinomycetes</taxon>
        <taxon>Kitasatosporales</taxon>
        <taxon>Streptomycetaceae</taxon>
        <taxon>Kitasatospora</taxon>
    </lineage>
</organism>
<name>A0A561ENJ1_9ACTN</name>
<gene>
    <name evidence="1" type="ORF">FB465_2134</name>
</gene>
<evidence type="ECO:0000313" key="2">
    <source>
        <dbReference type="Proteomes" id="UP000318416"/>
    </source>
</evidence>
<keyword evidence="2" id="KW-1185">Reference proteome</keyword>
<reference evidence="1 2" key="1">
    <citation type="submission" date="2019-06" db="EMBL/GenBank/DDBJ databases">
        <title>Sequencing the genomes of 1000 actinobacteria strains.</title>
        <authorList>
            <person name="Klenk H.-P."/>
        </authorList>
    </citation>
    <scope>NUCLEOTIDE SEQUENCE [LARGE SCALE GENOMIC DNA]</scope>
    <source>
        <strain evidence="1 2">DSM 41649</strain>
    </source>
</reference>
<dbReference type="Proteomes" id="UP000318416">
    <property type="component" value="Unassembled WGS sequence"/>
</dbReference>
<dbReference type="RefSeq" id="WP_211785748.1">
    <property type="nucleotide sequence ID" value="NZ_BAAABR010000089.1"/>
</dbReference>
<sequence>MSTSRYFFDSLVPSWLGADPGYRAALGQHLLGLMALQEYEPVSEPAVSVAPCDIDPPPGTVLLRVEVLVEEFDLDMGDEEPVGQWLAEQTDERTVHCVPLDDAVSHDLTDDCPCGPRSRPEECRDGSTGWVVIHHSLDGRELTEPDHGASPE</sequence>
<comment type="caution">
    <text evidence="1">The sequence shown here is derived from an EMBL/GenBank/DDBJ whole genome shotgun (WGS) entry which is preliminary data.</text>
</comment>
<proteinExistence type="predicted"/>
<dbReference type="AlphaFoldDB" id="A0A561ENJ1"/>
<accession>A0A561ENJ1</accession>
<dbReference type="EMBL" id="VIVR01000001">
    <property type="protein sequence ID" value="TWE17129.1"/>
    <property type="molecule type" value="Genomic_DNA"/>
</dbReference>
<evidence type="ECO:0000313" key="1">
    <source>
        <dbReference type="EMBL" id="TWE17129.1"/>
    </source>
</evidence>
<protein>
    <submittedName>
        <fullName evidence="1">Uncharacterized protein</fullName>
    </submittedName>
</protein>